<accession>A0ABY8WQ15</accession>
<sequence length="84" mass="8969">MTTTTSADQTMPASRISDDDSYYVALRAVSTRAETAKAAMLDAHLATTAQQRTAALTTLHTQLRTMAGIINAELSGLCPLAEQR</sequence>
<evidence type="ECO:0000313" key="2">
    <source>
        <dbReference type="Proteomes" id="UP001240150"/>
    </source>
</evidence>
<gene>
    <name evidence="1" type="ORF">ACTOB_003668</name>
</gene>
<organism evidence="1 2">
    <name type="scientific">Actinoplanes oblitus</name>
    <dbReference type="NCBI Taxonomy" id="3040509"/>
    <lineage>
        <taxon>Bacteria</taxon>
        <taxon>Bacillati</taxon>
        <taxon>Actinomycetota</taxon>
        <taxon>Actinomycetes</taxon>
        <taxon>Micromonosporales</taxon>
        <taxon>Micromonosporaceae</taxon>
        <taxon>Actinoplanes</taxon>
    </lineage>
</organism>
<dbReference type="Proteomes" id="UP001240150">
    <property type="component" value="Chromosome"/>
</dbReference>
<protein>
    <submittedName>
        <fullName evidence="1">Uncharacterized protein</fullName>
    </submittedName>
</protein>
<name>A0ABY8WQ15_9ACTN</name>
<dbReference type="RefSeq" id="WP_284921453.1">
    <property type="nucleotide sequence ID" value="NZ_CP126980.1"/>
</dbReference>
<proteinExistence type="predicted"/>
<keyword evidence="2" id="KW-1185">Reference proteome</keyword>
<reference evidence="1 2" key="1">
    <citation type="submission" date="2023-06" db="EMBL/GenBank/DDBJ databases">
        <authorList>
            <person name="Yushchuk O."/>
            <person name="Binda E."/>
            <person name="Ruckert-Reed C."/>
            <person name="Fedorenko V."/>
            <person name="Kalinowski J."/>
            <person name="Marinelli F."/>
        </authorList>
    </citation>
    <scope>NUCLEOTIDE SEQUENCE [LARGE SCALE GENOMIC DNA]</scope>
    <source>
        <strain evidence="1 2">NRRL 3884</strain>
    </source>
</reference>
<evidence type="ECO:0000313" key="1">
    <source>
        <dbReference type="EMBL" id="WIM99994.1"/>
    </source>
</evidence>
<dbReference type="EMBL" id="CP126980">
    <property type="protein sequence ID" value="WIM99994.1"/>
    <property type="molecule type" value="Genomic_DNA"/>
</dbReference>